<dbReference type="SUPFAM" id="SSF46785">
    <property type="entry name" value="Winged helix' DNA-binding domain"/>
    <property type="match status" value="1"/>
</dbReference>
<dbReference type="FunFam" id="1.10.10.10:FF:000037">
    <property type="entry name" value="Heat stress transcription factor B-4"/>
    <property type="match status" value="1"/>
</dbReference>
<dbReference type="PANTHER" id="PTHR10015">
    <property type="entry name" value="HEAT SHOCK TRANSCRIPTION FACTOR"/>
    <property type="match status" value="1"/>
</dbReference>
<sequence>MDYDKHRKHRYAGYFHRFFEMVNDPSTDSIVSWSDNGKSFIVWNESEFCKAVLPVFFVSNKMAAFVRRLEILGFNKIESEHWEFAHDQFVRGHPELLPPPESFLYQRPSEAVIGSVMESVKEMASAMRKKQAERTEENLIV</sequence>
<comment type="subcellular location">
    <subcellularLocation>
        <location evidence="1">Nucleus</location>
    </subcellularLocation>
</comment>
<dbReference type="GO" id="GO:0006357">
    <property type="term" value="P:regulation of transcription by RNA polymerase II"/>
    <property type="evidence" value="ECO:0007669"/>
    <property type="project" value="TreeGrafter"/>
</dbReference>
<dbReference type="InterPro" id="IPR036390">
    <property type="entry name" value="WH_DNA-bd_sf"/>
</dbReference>
<evidence type="ECO:0000256" key="8">
    <source>
        <dbReference type="ARBA" id="ARBA00023242"/>
    </source>
</evidence>
<evidence type="ECO:0000256" key="5">
    <source>
        <dbReference type="ARBA" id="ARBA00023016"/>
    </source>
</evidence>
<dbReference type="SMART" id="SM00415">
    <property type="entry name" value="HSF"/>
    <property type="match status" value="1"/>
</dbReference>
<keyword evidence="3" id="KW-0597">Phosphoprotein</keyword>
<dbReference type="GO" id="GO:0000978">
    <property type="term" value="F:RNA polymerase II cis-regulatory region sequence-specific DNA binding"/>
    <property type="evidence" value="ECO:0007669"/>
    <property type="project" value="TreeGrafter"/>
</dbReference>
<dbReference type="Pfam" id="PF00447">
    <property type="entry name" value="HSF_DNA-bind"/>
    <property type="match status" value="1"/>
</dbReference>
<proteinExistence type="inferred from homology"/>
<keyword evidence="4" id="KW-0805">Transcription regulation</keyword>
<dbReference type="EMBL" id="GEVL01013480">
    <property type="protein sequence ID" value="JAU63861.1"/>
    <property type="molecule type" value="Transcribed_RNA"/>
</dbReference>
<evidence type="ECO:0000313" key="11">
    <source>
        <dbReference type="EMBL" id="JAU63861.1"/>
    </source>
</evidence>
<dbReference type="Gene3D" id="1.10.10.10">
    <property type="entry name" value="Winged helix-like DNA-binding domain superfamily/Winged helix DNA-binding domain"/>
    <property type="match status" value="1"/>
</dbReference>
<dbReference type="InterPro" id="IPR036388">
    <property type="entry name" value="WH-like_DNA-bd_sf"/>
</dbReference>
<evidence type="ECO:0000256" key="9">
    <source>
        <dbReference type="RuleBase" id="RU004020"/>
    </source>
</evidence>
<name>A0A1J3H8M8_NOCCA</name>
<dbReference type="PRINTS" id="PR00056">
    <property type="entry name" value="HSFDOMAIN"/>
</dbReference>
<evidence type="ECO:0000256" key="2">
    <source>
        <dbReference type="ARBA" id="ARBA00011233"/>
    </source>
</evidence>
<protein>
    <submittedName>
        <fullName evidence="11">Heat stress transcription factor A-4b</fullName>
    </submittedName>
</protein>
<reference evidence="11" key="1">
    <citation type="submission" date="2016-07" db="EMBL/GenBank/DDBJ databases">
        <title>De novo transcriptome assembly of four accessions of the metal hyperaccumulator plant Noccaea caerulescens.</title>
        <authorList>
            <person name="Blande D."/>
            <person name="Halimaa P."/>
            <person name="Tervahauta A.I."/>
            <person name="Aarts M.G."/>
            <person name="Karenlampi S.O."/>
        </authorList>
    </citation>
    <scope>NUCLEOTIDE SEQUENCE</scope>
</reference>
<comment type="similarity">
    <text evidence="9">Belongs to the HSF family.</text>
</comment>
<keyword evidence="5" id="KW-0346">Stress response</keyword>
<keyword evidence="7" id="KW-0804">Transcription</keyword>
<keyword evidence="6" id="KW-0238">DNA-binding</keyword>
<dbReference type="GO" id="GO:0005634">
    <property type="term" value="C:nucleus"/>
    <property type="evidence" value="ECO:0007669"/>
    <property type="project" value="UniProtKB-SubCell"/>
</dbReference>
<evidence type="ECO:0000256" key="3">
    <source>
        <dbReference type="ARBA" id="ARBA00022553"/>
    </source>
</evidence>
<evidence type="ECO:0000259" key="10">
    <source>
        <dbReference type="SMART" id="SM00415"/>
    </source>
</evidence>
<dbReference type="AlphaFoldDB" id="A0A1J3H8M8"/>
<dbReference type="GO" id="GO:0003700">
    <property type="term" value="F:DNA-binding transcription factor activity"/>
    <property type="evidence" value="ECO:0007669"/>
    <property type="project" value="InterPro"/>
</dbReference>
<evidence type="ECO:0000256" key="7">
    <source>
        <dbReference type="ARBA" id="ARBA00023163"/>
    </source>
</evidence>
<keyword evidence="8" id="KW-0539">Nucleus</keyword>
<evidence type="ECO:0000256" key="4">
    <source>
        <dbReference type="ARBA" id="ARBA00023015"/>
    </source>
</evidence>
<evidence type="ECO:0000256" key="1">
    <source>
        <dbReference type="ARBA" id="ARBA00004123"/>
    </source>
</evidence>
<feature type="domain" description="HSF-type DNA-binding" evidence="10">
    <location>
        <begin position="10"/>
        <end position="107"/>
    </location>
</feature>
<comment type="subunit">
    <text evidence="2">Homotrimer.</text>
</comment>
<gene>
    <name evidence="11" type="ORF">LE_TR18871_c1_g1_i1_g.60608</name>
</gene>
<accession>A0A1J3H8M8</accession>
<evidence type="ECO:0000256" key="6">
    <source>
        <dbReference type="ARBA" id="ARBA00023125"/>
    </source>
</evidence>
<dbReference type="PANTHER" id="PTHR10015:SF430">
    <property type="entry name" value="HSF-TYPE DNA-BINDING DOMAIN-CONTAINING PROTEIN"/>
    <property type="match status" value="1"/>
</dbReference>
<organism evidence="11">
    <name type="scientific">Noccaea caerulescens</name>
    <name type="common">Alpine penny-cress</name>
    <name type="synonym">Thlaspi caerulescens</name>
    <dbReference type="NCBI Taxonomy" id="107243"/>
    <lineage>
        <taxon>Eukaryota</taxon>
        <taxon>Viridiplantae</taxon>
        <taxon>Streptophyta</taxon>
        <taxon>Embryophyta</taxon>
        <taxon>Tracheophyta</taxon>
        <taxon>Spermatophyta</taxon>
        <taxon>Magnoliopsida</taxon>
        <taxon>eudicotyledons</taxon>
        <taxon>Gunneridae</taxon>
        <taxon>Pentapetalae</taxon>
        <taxon>rosids</taxon>
        <taxon>malvids</taxon>
        <taxon>Brassicales</taxon>
        <taxon>Brassicaceae</taxon>
        <taxon>Coluteocarpeae</taxon>
        <taxon>Noccaea</taxon>
    </lineage>
</organism>
<dbReference type="InterPro" id="IPR000232">
    <property type="entry name" value="HSF_DNA-bd"/>
</dbReference>
<dbReference type="GO" id="GO:0034605">
    <property type="term" value="P:cellular response to heat"/>
    <property type="evidence" value="ECO:0007669"/>
    <property type="project" value="TreeGrafter"/>
</dbReference>